<organism evidence="2 3">
    <name type="scientific">Vibrio orientalis CIP 102891 = ATCC 33934</name>
    <dbReference type="NCBI Taxonomy" id="675816"/>
    <lineage>
        <taxon>Bacteria</taxon>
        <taxon>Pseudomonadati</taxon>
        <taxon>Pseudomonadota</taxon>
        <taxon>Gammaproteobacteria</taxon>
        <taxon>Vibrionales</taxon>
        <taxon>Vibrionaceae</taxon>
        <taxon>Vibrio</taxon>
        <taxon>Vibrio oreintalis group</taxon>
    </lineage>
</organism>
<comment type="caution">
    <text evidence="2">The sequence shown here is derived from an EMBL/GenBank/DDBJ whole genome shotgun (WGS) entry which is preliminary data.</text>
</comment>
<dbReference type="Proteomes" id="UP000002817">
    <property type="component" value="Unassembled WGS sequence"/>
</dbReference>
<reference evidence="1 4" key="1">
    <citation type="submission" date="2009-10" db="EMBL/GenBank/DDBJ databases">
        <authorList>
            <consortium name="Los Alamos National Laboratory (LANL)"/>
            <consortium name="National Microbial Pathogen Data Resource (NMPDR)"/>
            <person name="Munk A.C."/>
            <person name="Chertkov O."/>
            <person name="Tapia R."/>
            <person name="Green L."/>
            <person name="Rogers Y."/>
            <person name="Detter J.C."/>
            <person name="Bruce D."/>
            <person name="Brettin T.S."/>
            <person name="Colwell R.R."/>
            <person name="Huq A."/>
            <person name="Grim C.J."/>
            <person name="Hasan N.A."/>
            <person name="Bartels D."/>
            <person name="Vonstein V."/>
        </authorList>
    </citation>
    <scope>NUCLEOTIDE SEQUENCE [LARGE SCALE GENOMIC DNA]</scope>
    <source>
        <strain evidence="1 4">CIP 102891</strain>
    </source>
</reference>
<evidence type="ECO:0000313" key="1">
    <source>
        <dbReference type="EMBL" id="EEX91576.1"/>
    </source>
</evidence>
<dbReference type="Proteomes" id="UP000003515">
    <property type="component" value="Unassembled WGS sequence"/>
</dbReference>
<name>C9QJ28_VIBOR</name>
<reference evidence="2" key="2">
    <citation type="submission" date="2011-08" db="EMBL/GenBank/DDBJ databases">
        <authorList>
            <person name="Hoffman M."/>
            <person name="Strain E.A."/>
            <person name="Brown E."/>
            <person name="Allard M.W."/>
        </authorList>
    </citation>
    <scope>NUCLEOTIDE SEQUENCE</scope>
    <source>
        <strain evidence="2">CIP 102891</strain>
    </source>
</reference>
<evidence type="ECO:0000313" key="3">
    <source>
        <dbReference type="Proteomes" id="UP000002817"/>
    </source>
</evidence>
<dbReference type="RefSeq" id="WP_004413122.1">
    <property type="nucleotide sequence ID" value="NZ_ACZV01000005.1"/>
</dbReference>
<dbReference type="EMBL" id="ACZV01000005">
    <property type="protein sequence ID" value="EEX91576.1"/>
    <property type="molecule type" value="Genomic_DNA"/>
</dbReference>
<dbReference type="EMBL" id="AFWH01000051">
    <property type="protein sequence ID" value="EGU47325.1"/>
    <property type="molecule type" value="Genomic_DNA"/>
</dbReference>
<dbReference type="AlphaFoldDB" id="C9QJ28"/>
<proteinExistence type="predicted"/>
<keyword evidence="4" id="KW-1185">Reference proteome</keyword>
<evidence type="ECO:0000313" key="4">
    <source>
        <dbReference type="Proteomes" id="UP000003515"/>
    </source>
</evidence>
<reference evidence="2 3" key="3">
    <citation type="journal article" date="2012" name="Int. J. Syst. Evol. Microbiol.">
        <title>Vibrio caribbeanicus sp. nov., isolated from the marine sponge Scleritoderma cyanea.</title>
        <authorList>
            <person name="Hoffmann M."/>
            <person name="Monday S.R."/>
            <person name="Allard M.W."/>
            <person name="Strain E.A."/>
            <person name="Whittaker P."/>
            <person name="Naum M."/>
            <person name="McCarthy P.J."/>
            <person name="Lopez J.V."/>
            <person name="Fischer M."/>
            <person name="Brown E.W."/>
        </authorList>
    </citation>
    <scope>NUCLEOTIDE SEQUENCE [LARGE SCALE GENOMIC DNA]</scope>
    <source>
        <strain evidence="2">CIP 102891</strain>
        <strain evidence="3">CIP 102891 / ATCC 33934</strain>
    </source>
</reference>
<dbReference type="PATRIC" id="fig|675816.5.peg.3331"/>
<accession>C9QJ28</accession>
<gene>
    <name evidence="1" type="ORF">VIA_002218</name>
    <name evidence="2" type="ORF">VIOR3934_17623</name>
</gene>
<dbReference type="eggNOG" id="COG3410">
    <property type="taxonomic scope" value="Bacteria"/>
</dbReference>
<sequence length="178" mass="19516">MTASTQYAAPILQFTQTDTSSILTQLPSEQHSQWSATVELLKQQFMQLPHLAGDVVLGFTNQATASVSSIIVLYRGLVFVIAVGFEASDYQSEVLAALYQQANELKQHHLASESKFIIPVSIETHASPQGGAIVVSEDLVAQTMCDNGQNLAALIEHFSNQYKDDQIILSDWLASEFK</sequence>
<protein>
    <submittedName>
        <fullName evidence="2">Uncharacterized protein</fullName>
    </submittedName>
</protein>
<evidence type="ECO:0000313" key="2">
    <source>
        <dbReference type="EMBL" id="EGU47325.1"/>
    </source>
</evidence>
<dbReference type="OrthoDB" id="5869078at2"/>